<dbReference type="PROSITE" id="PS50309">
    <property type="entry name" value="DC"/>
    <property type="match status" value="1"/>
</dbReference>
<dbReference type="GO" id="GO:0005815">
    <property type="term" value="C:microtubule organizing center"/>
    <property type="evidence" value="ECO:0007669"/>
    <property type="project" value="TreeGrafter"/>
</dbReference>
<feature type="compositionally biased region" description="Polar residues" evidence="1">
    <location>
        <begin position="367"/>
        <end position="380"/>
    </location>
</feature>
<feature type="region of interest" description="Disordered" evidence="1">
    <location>
        <begin position="500"/>
        <end position="646"/>
    </location>
</feature>
<feature type="compositionally biased region" description="Basic and acidic residues" evidence="1">
    <location>
        <begin position="596"/>
        <end position="614"/>
    </location>
</feature>
<organism evidence="5">
    <name type="scientific">Enterobius vermicularis</name>
    <name type="common">Human pinworm</name>
    <dbReference type="NCBI Taxonomy" id="51028"/>
    <lineage>
        <taxon>Eukaryota</taxon>
        <taxon>Metazoa</taxon>
        <taxon>Ecdysozoa</taxon>
        <taxon>Nematoda</taxon>
        <taxon>Chromadorea</taxon>
        <taxon>Rhabditida</taxon>
        <taxon>Spirurina</taxon>
        <taxon>Oxyuridomorpha</taxon>
        <taxon>Oxyuroidea</taxon>
        <taxon>Oxyuridae</taxon>
        <taxon>Enterobius</taxon>
    </lineage>
</organism>
<gene>
    <name evidence="3" type="ORF">EVEC_LOCUS141</name>
</gene>
<accession>A0A0N4USS6</accession>
<dbReference type="GO" id="GO:0035556">
    <property type="term" value="P:intracellular signal transduction"/>
    <property type="evidence" value="ECO:0007669"/>
    <property type="project" value="InterPro"/>
</dbReference>
<dbReference type="PANTHER" id="PTHR23004:SF22">
    <property type="entry name" value="DOUBLECORTIN DOMAIN-CONTAINING PROTEIN"/>
    <property type="match status" value="1"/>
</dbReference>
<protein>
    <submittedName>
        <fullName evidence="5">Doublecortin domain-containing protein</fullName>
    </submittedName>
</protein>
<name>A0A0N4USS6_ENTVE</name>
<evidence type="ECO:0000256" key="1">
    <source>
        <dbReference type="SAM" id="MobiDB-lite"/>
    </source>
</evidence>
<feature type="compositionally biased region" description="Low complexity" evidence="1">
    <location>
        <begin position="621"/>
        <end position="637"/>
    </location>
</feature>
<evidence type="ECO:0000313" key="4">
    <source>
        <dbReference type="Proteomes" id="UP000274131"/>
    </source>
</evidence>
<dbReference type="PANTHER" id="PTHR23004">
    <property type="entry name" value="DOUBLECORTIN DOMAIN CONTAINING 2"/>
    <property type="match status" value="1"/>
</dbReference>
<evidence type="ECO:0000259" key="2">
    <source>
        <dbReference type="PROSITE" id="PS50309"/>
    </source>
</evidence>
<feature type="region of interest" description="Disordered" evidence="1">
    <location>
        <begin position="440"/>
        <end position="470"/>
    </location>
</feature>
<evidence type="ECO:0000313" key="3">
    <source>
        <dbReference type="EMBL" id="VDD84998.1"/>
    </source>
</evidence>
<dbReference type="SUPFAM" id="SSF89837">
    <property type="entry name" value="Doublecortin (DC)"/>
    <property type="match status" value="1"/>
</dbReference>
<reference evidence="3 4" key="2">
    <citation type="submission" date="2018-10" db="EMBL/GenBank/DDBJ databases">
        <authorList>
            <consortium name="Pathogen Informatics"/>
        </authorList>
    </citation>
    <scope>NUCLEOTIDE SEQUENCE [LARGE SCALE GENOMIC DNA]</scope>
</reference>
<dbReference type="AlphaFoldDB" id="A0A0N4USS6"/>
<dbReference type="FunFam" id="3.10.20.230:FF:000023">
    <property type="entry name" value="Predicted protein"/>
    <property type="match status" value="1"/>
</dbReference>
<dbReference type="Proteomes" id="UP000274131">
    <property type="component" value="Unassembled WGS sequence"/>
</dbReference>
<dbReference type="WBParaSite" id="EVEC_0000020401-mRNA-1">
    <property type="protein sequence ID" value="EVEC_0000020401-mRNA-1"/>
    <property type="gene ID" value="EVEC_0000020401"/>
</dbReference>
<feature type="region of interest" description="Disordered" evidence="1">
    <location>
        <begin position="702"/>
        <end position="732"/>
    </location>
</feature>
<feature type="region of interest" description="Disordered" evidence="1">
    <location>
        <begin position="348"/>
        <end position="380"/>
    </location>
</feature>
<dbReference type="OrthoDB" id="1738954at2759"/>
<feature type="domain" description="Doublecortin" evidence="2">
    <location>
        <begin position="24"/>
        <end position="105"/>
    </location>
</feature>
<evidence type="ECO:0000313" key="5">
    <source>
        <dbReference type="WBParaSite" id="EVEC_0000020401-mRNA-1"/>
    </source>
</evidence>
<dbReference type="InterPro" id="IPR036572">
    <property type="entry name" value="Doublecortin_dom_sf"/>
</dbReference>
<keyword evidence="4" id="KW-1185">Reference proteome</keyword>
<dbReference type="GO" id="GO:0005874">
    <property type="term" value="C:microtubule"/>
    <property type="evidence" value="ECO:0007669"/>
    <property type="project" value="TreeGrafter"/>
</dbReference>
<dbReference type="InterPro" id="IPR003533">
    <property type="entry name" value="Doublecortin_dom"/>
</dbReference>
<proteinExistence type="predicted"/>
<dbReference type="Gene3D" id="3.10.20.230">
    <property type="entry name" value="Doublecortin domain"/>
    <property type="match status" value="1"/>
</dbReference>
<dbReference type="Pfam" id="PF03607">
    <property type="entry name" value="DCX"/>
    <property type="match status" value="1"/>
</dbReference>
<reference evidence="5" key="1">
    <citation type="submission" date="2017-02" db="UniProtKB">
        <authorList>
            <consortium name="WormBaseParasite"/>
        </authorList>
    </citation>
    <scope>IDENTIFICATION</scope>
</reference>
<dbReference type="EMBL" id="UXUI01000088">
    <property type="protein sequence ID" value="VDD84998.1"/>
    <property type="molecule type" value="Genomic_DNA"/>
</dbReference>
<dbReference type="SMART" id="SM00537">
    <property type="entry name" value="DCX"/>
    <property type="match status" value="1"/>
</dbReference>
<feature type="compositionally biased region" description="Basic and acidic residues" evidence="1">
    <location>
        <begin position="250"/>
        <end position="263"/>
    </location>
</feature>
<sequence length="747" mass="84517">MTAIDEGTLAGEYVTTVDFDYRASKILVFKNGEEYDPGLPVVISRRQFRHWIKFLDFLSKKLDMRAPVHRIFRLDGIEIHRFDELENNGYYVAVTHGPFIQMEYGVLANCEEKEKPKRWNYNTKFESKEFGSLDSAESVEIYLKRCGYGTVTGLPFPFDEPPSPLNGSRRLPKQKNPELLTVLQMRDDFLKQKANSTKLQPGYSRNTIKQAPFTAADEKTLNINEKTSERLKELEARHIAKKESLQISSAERRWNRNSPDKNELAFTRQDSKAPLNPEETSLLKAKSVEKEAKTNLQPAFSKPDCRLEDLKYKPDQIYIPLLIKKCADPSPQEALPEKDDEEIEAKPMKNFENSQPKNQETEELSEVQPNDLPSETLPENITEVSLAEDRNLQPIPSAQQNVEKIEENLKNICPDNKDTALQESETGDVTVESVTDLAEHDFHDSDEVPLPDDQQYDPVIESGNNEVTDFQMVEEEKSPINSTMKQMDMSEEPLDDKIMKTPEADAQTAPASPISQKTETLNNKTANIQPPASKILPSKLPQQHSYPSSEVLDENAVNIQDTVEAEIPSKPTGPKDVEISRRPFRKVSNAYADSGLMEKVRSTGETAERAEKKMTHVQVGNSPKSPPKNSSPTSNPPVDKLINKISNNQELIDKKVLSSGVVSKELINNEVTEKNDEKPAQKTPVIKFAEQPKIIEIPRLSAAKNPEPVRRDGIDESPVLSEDDDYSQVRPPFPMCYDPDFSDFDYL</sequence>
<feature type="region of interest" description="Disordered" evidence="1">
    <location>
        <begin position="250"/>
        <end position="278"/>
    </location>
</feature>
<feature type="compositionally biased region" description="Polar residues" evidence="1">
    <location>
        <begin position="509"/>
        <end position="530"/>
    </location>
</feature>